<keyword evidence="5" id="KW-0574">Periplasm</keyword>
<sequence length="345" mass="36124">MKSLKLTVLAGVLAGISGSAFAIPNITLLATGGTIAGGGDSATKSNYTAGKIGVDALVNAVPEIKNIANVQGEQLVNIGSQDMNDDVWLKLAKKINADCAKTDGFVITHGTDTLEETAYFLDLTVQCEKPVVVVGAMRPATAMGADGPLNLYNAVVIASDPQSAKRGVLVAMNDIILDARDVTKTNTTSVQTFQAPNTGTVGLIHDGKVSYLQASKHKKTSFDVSKLTNLPKVGIVYNYANASDLPAKAFIADGYQGIVSAGVGNGNMYHSIFDTLASAAHNGVAVVRSSRVPTGSTTQDAEVDDAKYGFVASGLLNPQKSRVLLQLALTQTKNPQEIQQMFLTH</sequence>
<dbReference type="InterPro" id="IPR027474">
    <property type="entry name" value="L-asparaginase_N"/>
</dbReference>
<dbReference type="STRING" id="29486.UGYR_16475"/>
<dbReference type="RefSeq" id="WP_004717356.1">
    <property type="nucleotide sequence ID" value="NZ_CABIHR010000007.1"/>
</dbReference>
<dbReference type="PIRSF" id="PIRSF001220">
    <property type="entry name" value="L-ASNase_gatD"/>
    <property type="match status" value="1"/>
</dbReference>
<dbReference type="GeneID" id="66879103"/>
<evidence type="ECO:0000313" key="18">
    <source>
        <dbReference type="EMBL" id="SUP99509.1"/>
    </source>
</evidence>
<dbReference type="InterPro" id="IPR004550">
    <property type="entry name" value="AsnASE_II"/>
</dbReference>
<dbReference type="PANTHER" id="PTHR11707">
    <property type="entry name" value="L-ASPARAGINASE"/>
    <property type="match status" value="1"/>
</dbReference>
<dbReference type="SMR" id="A0A085U9V3"/>
<evidence type="ECO:0000256" key="9">
    <source>
        <dbReference type="PIRSR" id="PIRSR001220-1"/>
    </source>
</evidence>
<dbReference type="GO" id="GO:0004067">
    <property type="term" value="F:asparaginase activity"/>
    <property type="evidence" value="ECO:0007669"/>
    <property type="project" value="UniProtKB-UniRule"/>
</dbReference>
<dbReference type="Proteomes" id="UP000255169">
    <property type="component" value="Unassembled WGS sequence"/>
</dbReference>
<evidence type="ECO:0000256" key="8">
    <source>
        <dbReference type="ARBA" id="ARBA00049366"/>
    </source>
</evidence>
<feature type="domain" description="Asparaginase/glutaminase C-terminal" evidence="16">
    <location>
        <begin position="232"/>
        <end position="342"/>
    </location>
</feature>
<evidence type="ECO:0000256" key="13">
    <source>
        <dbReference type="RuleBase" id="RU004456"/>
    </source>
</evidence>
<comment type="catalytic activity">
    <reaction evidence="8">
        <text>L-asparagine + H2O = L-aspartate + NH4(+)</text>
        <dbReference type="Rhea" id="RHEA:21016"/>
        <dbReference type="ChEBI" id="CHEBI:15377"/>
        <dbReference type="ChEBI" id="CHEBI:28938"/>
        <dbReference type="ChEBI" id="CHEBI:29991"/>
        <dbReference type="ChEBI" id="CHEBI:58048"/>
        <dbReference type="EC" id="3.5.1.1"/>
    </reaction>
</comment>
<dbReference type="CDD" id="cd00411">
    <property type="entry name" value="L-asparaginase_like"/>
    <property type="match status" value="1"/>
</dbReference>
<dbReference type="FunFam" id="3.40.50.40:FF:000002">
    <property type="entry name" value="L-asparaginase 2"/>
    <property type="match status" value="1"/>
</dbReference>
<dbReference type="PROSITE" id="PS51732">
    <property type="entry name" value="ASN_GLN_ASE_3"/>
    <property type="match status" value="1"/>
</dbReference>
<keyword evidence="6 17" id="KW-0378">Hydrolase</keyword>
<comment type="similarity">
    <text evidence="2 13">Belongs to the asparaginase 1 family.</text>
</comment>
<evidence type="ECO:0000256" key="3">
    <source>
        <dbReference type="ARBA" id="ARBA00012920"/>
    </source>
</evidence>
<feature type="domain" description="L-asparaginase N-terminal" evidence="15">
    <location>
        <begin position="25"/>
        <end position="214"/>
    </location>
</feature>
<protein>
    <recommendedName>
        <fullName evidence="3">asparaginase</fullName>
        <ecNumber evidence="3">3.5.1.1</ecNumber>
    </recommendedName>
</protein>
<evidence type="ECO:0000259" key="16">
    <source>
        <dbReference type="Pfam" id="PF17763"/>
    </source>
</evidence>
<evidence type="ECO:0000313" key="17">
    <source>
        <dbReference type="EMBL" id="CEK27143.1"/>
    </source>
</evidence>
<evidence type="ECO:0000313" key="19">
    <source>
        <dbReference type="Proteomes" id="UP000255169"/>
    </source>
</evidence>
<reference evidence="17" key="1">
    <citation type="journal article" date="2015" name="Genome Announc.">
        <title>Complete Genome Sequence of Yersinia ruckeri Strain CSF007-82, Etiologic Agent of Red Mouth Disease in Salmonid Fish.</title>
        <authorList>
            <person name="Nelson M.C."/>
            <person name="LaPatra S.E."/>
            <person name="Welch T.J."/>
            <person name="Graf J."/>
        </authorList>
    </citation>
    <scope>NUCLEOTIDE SEQUENCE</scope>
    <source>
        <strain evidence="17">CSF007-82</strain>
    </source>
</reference>
<dbReference type="OrthoDB" id="9788068at2"/>
<dbReference type="NCBIfam" id="NF008304">
    <property type="entry name" value="PRK11096.1"/>
    <property type="match status" value="1"/>
</dbReference>
<gene>
    <name evidence="18" type="primary">ansB</name>
    <name evidence="17" type="ORF">CSF007_6930</name>
    <name evidence="18" type="ORF">NCTC10476_00742</name>
</gene>
<dbReference type="InterPro" id="IPR036152">
    <property type="entry name" value="Asp/glu_Ase-like_sf"/>
</dbReference>
<dbReference type="Pfam" id="PF17763">
    <property type="entry name" value="Asparaginase_C"/>
    <property type="match status" value="1"/>
</dbReference>
<evidence type="ECO:0000259" key="15">
    <source>
        <dbReference type="Pfam" id="PF00710"/>
    </source>
</evidence>
<dbReference type="eggNOG" id="COG0252">
    <property type="taxonomic scope" value="Bacteria"/>
</dbReference>
<evidence type="ECO:0000256" key="10">
    <source>
        <dbReference type="PIRSR" id="PIRSR001220-2"/>
    </source>
</evidence>
<keyword evidence="7" id="KW-1015">Disulfide bond</keyword>
<dbReference type="AlphaFoldDB" id="A0A085U9V3"/>
<dbReference type="Pfam" id="PF00710">
    <property type="entry name" value="Asparaginase"/>
    <property type="match status" value="1"/>
</dbReference>
<evidence type="ECO:0000256" key="5">
    <source>
        <dbReference type="ARBA" id="ARBA00022764"/>
    </source>
</evidence>
<evidence type="ECO:0000256" key="1">
    <source>
        <dbReference type="ARBA" id="ARBA00004418"/>
    </source>
</evidence>
<accession>A0A085U9V3</accession>
<dbReference type="SMART" id="SM00870">
    <property type="entry name" value="Asparaginase"/>
    <property type="match status" value="1"/>
</dbReference>
<feature type="active site" evidence="12">
    <location>
        <position position="111"/>
    </location>
</feature>
<keyword evidence="19" id="KW-1185">Reference proteome</keyword>
<dbReference type="PANTHER" id="PTHR11707:SF28">
    <property type="entry name" value="60 KDA LYSOPHOSPHOLIPASE"/>
    <property type="match status" value="1"/>
</dbReference>
<dbReference type="GO" id="GO:0042597">
    <property type="term" value="C:periplasmic space"/>
    <property type="evidence" value="ECO:0007669"/>
    <property type="project" value="UniProtKB-SubCell"/>
</dbReference>
<evidence type="ECO:0000256" key="2">
    <source>
        <dbReference type="ARBA" id="ARBA00010518"/>
    </source>
</evidence>
<organism evidence="17">
    <name type="scientific">Yersinia ruckeri</name>
    <dbReference type="NCBI Taxonomy" id="29486"/>
    <lineage>
        <taxon>Bacteria</taxon>
        <taxon>Pseudomonadati</taxon>
        <taxon>Pseudomonadota</taxon>
        <taxon>Gammaproteobacteria</taxon>
        <taxon>Enterobacterales</taxon>
        <taxon>Yersiniaceae</taxon>
        <taxon>Yersinia</taxon>
    </lineage>
</organism>
<comment type="subcellular location">
    <subcellularLocation>
        <location evidence="1">Periplasm</location>
    </subcellularLocation>
</comment>
<evidence type="ECO:0000256" key="7">
    <source>
        <dbReference type="ARBA" id="ARBA00023157"/>
    </source>
</evidence>
<feature type="signal peptide" evidence="14">
    <location>
        <begin position="1"/>
        <end position="22"/>
    </location>
</feature>
<dbReference type="EMBL" id="LN681231">
    <property type="protein sequence ID" value="CEK27143.1"/>
    <property type="molecule type" value="Genomic_DNA"/>
</dbReference>
<evidence type="ECO:0000256" key="14">
    <source>
        <dbReference type="SAM" id="SignalP"/>
    </source>
</evidence>
<feature type="active site" evidence="11">
    <location>
        <position position="34"/>
    </location>
</feature>
<dbReference type="PATRIC" id="fig|29486.44.peg.677"/>
<dbReference type="InterPro" id="IPR027475">
    <property type="entry name" value="Asparaginase/glutaminase_AS2"/>
</dbReference>
<dbReference type="InterPro" id="IPR020827">
    <property type="entry name" value="Asparaginase/glutaminase_AS1"/>
</dbReference>
<name>A0A085U9V3_YERRU</name>
<feature type="active site" description="O-isoaspartyl threonine intermediate" evidence="9">
    <location>
        <position position="34"/>
    </location>
</feature>
<feature type="chain" id="PRO_5015029308" description="asparaginase" evidence="14">
    <location>
        <begin position="23"/>
        <end position="345"/>
    </location>
</feature>
<dbReference type="InterPro" id="IPR037152">
    <property type="entry name" value="L-asparaginase_N_sf"/>
</dbReference>
<dbReference type="EMBL" id="UHJG01000001">
    <property type="protein sequence ID" value="SUP99509.1"/>
    <property type="molecule type" value="Genomic_DNA"/>
</dbReference>
<dbReference type="InterPro" id="IPR006034">
    <property type="entry name" value="Asparaginase/glutaminase-like"/>
</dbReference>
<dbReference type="NCBIfam" id="TIGR00520">
    <property type="entry name" value="asnASE_II"/>
    <property type="match status" value="1"/>
</dbReference>
<dbReference type="FunFam" id="3.40.50.1170:FF:000001">
    <property type="entry name" value="L-asparaginase 2"/>
    <property type="match status" value="1"/>
</dbReference>
<reference evidence="18 19" key="2">
    <citation type="submission" date="2018-06" db="EMBL/GenBank/DDBJ databases">
        <authorList>
            <consortium name="Pathogen Informatics"/>
            <person name="Doyle S."/>
        </authorList>
    </citation>
    <scope>NUCLEOTIDE SEQUENCE [LARGE SCALE GENOMIC DNA]</scope>
    <source>
        <strain evidence="18 19">NCTC10476</strain>
    </source>
</reference>
<dbReference type="InterPro" id="IPR027473">
    <property type="entry name" value="L-asparaginase_C"/>
</dbReference>
<dbReference type="PROSITE" id="PS00917">
    <property type="entry name" value="ASN_GLN_ASE_2"/>
    <property type="match status" value="1"/>
</dbReference>
<dbReference type="GO" id="GO:0006528">
    <property type="term" value="P:asparagine metabolic process"/>
    <property type="evidence" value="ECO:0007669"/>
    <property type="project" value="InterPro"/>
</dbReference>
<proteinExistence type="inferred from homology"/>
<feature type="binding site" evidence="10">
    <location>
        <position position="80"/>
    </location>
    <ligand>
        <name>substrate</name>
    </ligand>
</feature>
<dbReference type="PIRSF" id="PIRSF500176">
    <property type="entry name" value="L_ASNase"/>
    <property type="match status" value="1"/>
</dbReference>
<dbReference type="Gene3D" id="3.40.50.40">
    <property type="match status" value="1"/>
</dbReference>
<feature type="binding site" evidence="10">
    <location>
        <begin position="111"/>
        <end position="112"/>
    </location>
    <ligand>
        <name>substrate</name>
    </ligand>
</feature>
<evidence type="ECO:0000256" key="4">
    <source>
        <dbReference type="ARBA" id="ARBA00022729"/>
    </source>
</evidence>
<dbReference type="PRINTS" id="PR00139">
    <property type="entry name" value="ASNGLNASE"/>
</dbReference>
<dbReference type="PROSITE" id="PS00144">
    <property type="entry name" value="ASN_GLN_ASE_1"/>
    <property type="match status" value="1"/>
</dbReference>
<dbReference type="SUPFAM" id="SSF53774">
    <property type="entry name" value="Glutaminase/Asparaginase"/>
    <property type="match status" value="1"/>
</dbReference>
<dbReference type="Gene3D" id="3.40.50.1170">
    <property type="entry name" value="L-asparaginase, N-terminal domain"/>
    <property type="match status" value="1"/>
</dbReference>
<keyword evidence="4 14" id="KW-0732">Signal</keyword>
<dbReference type="InterPro" id="IPR040919">
    <property type="entry name" value="Asparaginase_C"/>
</dbReference>
<evidence type="ECO:0000256" key="6">
    <source>
        <dbReference type="ARBA" id="ARBA00022801"/>
    </source>
</evidence>
<dbReference type="EC" id="3.5.1.1" evidence="3"/>
<evidence type="ECO:0000256" key="11">
    <source>
        <dbReference type="PROSITE-ProRule" id="PRU10099"/>
    </source>
</evidence>
<evidence type="ECO:0000256" key="12">
    <source>
        <dbReference type="PROSITE-ProRule" id="PRU10100"/>
    </source>
</evidence>